<dbReference type="Pfam" id="PF02769">
    <property type="entry name" value="AIRS_C"/>
    <property type="match status" value="1"/>
</dbReference>
<feature type="region of interest" description="Disordered" evidence="7">
    <location>
        <begin position="460"/>
        <end position="483"/>
    </location>
</feature>
<organism evidence="10 11">
    <name type="scientific">Candidatus Gallitreponema excrementavium</name>
    <dbReference type="NCBI Taxonomy" id="2840840"/>
    <lineage>
        <taxon>Bacteria</taxon>
        <taxon>Pseudomonadati</taxon>
        <taxon>Spirochaetota</taxon>
        <taxon>Spirochaetia</taxon>
        <taxon>Spirochaetales</taxon>
        <taxon>Candidatus Gallitreponema</taxon>
    </lineage>
</organism>
<dbReference type="PANTHER" id="PTHR10099:SF1">
    <property type="entry name" value="PHOSPHORIBOSYLFORMYLGLYCINAMIDINE SYNTHASE"/>
    <property type="match status" value="1"/>
</dbReference>
<reference evidence="10" key="1">
    <citation type="submission" date="2020-10" db="EMBL/GenBank/DDBJ databases">
        <authorList>
            <person name="Gilroy R."/>
        </authorList>
    </citation>
    <scope>NUCLEOTIDE SEQUENCE</scope>
    <source>
        <strain evidence="10">10532</strain>
    </source>
</reference>
<evidence type="ECO:0000256" key="4">
    <source>
        <dbReference type="ARBA" id="ARBA00022755"/>
    </source>
</evidence>
<dbReference type="GO" id="GO:0005737">
    <property type="term" value="C:cytoplasm"/>
    <property type="evidence" value="ECO:0007669"/>
    <property type="project" value="TreeGrafter"/>
</dbReference>
<evidence type="ECO:0000256" key="2">
    <source>
        <dbReference type="ARBA" id="ARBA00022723"/>
    </source>
</evidence>
<reference evidence="10" key="2">
    <citation type="journal article" date="2021" name="PeerJ">
        <title>Extensive microbial diversity within the chicken gut microbiome revealed by metagenomics and culture.</title>
        <authorList>
            <person name="Gilroy R."/>
            <person name="Ravi A."/>
            <person name="Getino M."/>
            <person name="Pursley I."/>
            <person name="Horton D.L."/>
            <person name="Alikhan N.F."/>
            <person name="Baker D."/>
            <person name="Gharbi K."/>
            <person name="Hall N."/>
            <person name="Watson M."/>
            <person name="Adriaenssens E.M."/>
            <person name="Foster-Nyarko E."/>
            <person name="Jarju S."/>
            <person name="Secka A."/>
            <person name="Antonio M."/>
            <person name="Oren A."/>
            <person name="Chaudhuri R.R."/>
            <person name="La Ragione R."/>
            <person name="Hildebrand F."/>
            <person name="Pallen M.J."/>
        </authorList>
    </citation>
    <scope>NUCLEOTIDE SEQUENCE</scope>
    <source>
        <strain evidence="10">10532</strain>
    </source>
</reference>
<name>A0A9D9HQ25_9SPIR</name>
<feature type="compositionally biased region" description="Polar residues" evidence="7">
    <location>
        <begin position="466"/>
        <end position="477"/>
    </location>
</feature>
<feature type="domain" description="Phosphoribosylformylglycinamidine synthase linker" evidence="9">
    <location>
        <begin position="185"/>
        <end position="229"/>
    </location>
</feature>
<dbReference type="GO" id="GO:0046872">
    <property type="term" value="F:metal ion binding"/>
    <property type="evidence" value="ECO:0007669"/>
    <property type="project" value="UniProtKB-KW"/>
</dbReference>
<keyword evidence="3" id="KW-0547">Nucleotide-binding</keyword>
<dbReference type="InterPro" id="IPR036921">
    <property type="entry name" value="PurM-like_N_sf"/>
</dbReference>
<gene>
    <name evidence="10" type="ORF">IAA81_06085</name>
</gene>
<dbReference type="InterPro" id="IPR010918">
    <property type="entry name" value="PurM-like_C_dom"/>
</dbReference>
<evidence type="ECO:0000313" key="11">
    <source>
        <dbReference type="Proteomes" id="UP000823638"/>
    </source>
</evidence>
<dbReference type="Pfam" id="PF13507">
    <property type="entry name" value="GATase_5"/>
    <property type="match status" value="1"/>
</dbReference>
<dbReference type="CDD" id="cd02203">
    <property type="entry name" value="PurL_repeat1"/>
    <property type="match status" value="1"/>
</dbReference>
<evidence type="ECO:0000256" key="6">
    <source>
        <dbReference type="ARBA" id="ARBA00022842"/>
    </source>
</evidence>
<dbReference type="SMART" id="SM01211">
    <property type="entry name" value="GATase_5"/>
    <property type="match status" value="1"/>
</dbReference>
<keyword evidence="2" id="KW-0479">Metal-binding</keyword>
<evidence type="ECO:0000256" key="3">
    <source>
        <dbReference type="ARBA" id="ARBA00022741"/>
    </source>
</evidence>
<evidence type="ECO:0000259" key="9">
    <source>
        <dbReference type="Pfam" id="PF18072"/>
    </source>
</evidence>
<keyword evidence="1 10" id="KW-0436">Ligase</keyword>
<comment type="caution">
    <text evidence="10">The sequence shown here is derived from an EMBL/GenBank/DDBJ whole genome shotgun (WGS) entry which is preliminary data.</text>
</comment>
<keyword evidence="4" id="KW-0658">Purine biosynthesis</keyword>
<dbReference type="FunFam" id="3.30.1330.10:FF:000013">
    <property type="entry name" value="Phosphoribosylformylglycinamidine synthase"/>
    <property type="match status" value="1"/>
</dbReference>
<dbReference type="SUPFAM" id="SSF55326">
    <property type="entry name" value="PurM N-terminal domain-like"/>
    <property type="match status" value="2"/>
</dbReference>
<evidence type="ECO:0000259" key="8">
    <source>
        <dbReference type="Pfam" id="PF02769"/>
    </source>
</evidence>
<evidence type="ECO:0000256" key="7">
    <source>
        <dbReference type="SAM" id="MobiDB-lite"/>
    </source>
</evidence>
<dbReference type="Pfam" id="PF18072">
    <property type="entry name" value="FGAR-AT_linker"/>
    <property type="match status" value="1"/>
</dbReference>
<dbReference type="InterPro" id="IPR036676">
    <property type="entry name" value="PurM-like_C_sf"/>
</dbReference>
<dbReference type="GO" id="GO:0004642">
    <property type="term" value="F:phosphoribosylformylglycinamidine synthase activity"/>
    <property type="evidence" value="ECO:0007669"/>
    <property type="project" value="UniProtKB-EC"/>
</dbReference>
<dbReference type="Gene3D" id="3.30.1330.10">
    <property type="entry name" value="PurM-like, N-terminal domain"/>
    <property type="match status" value="1"/>
</dbReference>
<dbReference type="PANTHER" id="PTHR10099">
    <property type="entry name" value="PHOSPHORIBOSYLFORMYLGLYCINAMIDINE SYNTHASE"/>
    <property type="match status" value="1"/>
</dbReference>
<dbReference type="GO" id="GO:0005524">
    <property type="term" value="F:ATP binding"/>
    <property type="evidence" value="ECO:0007669"/>
    <property type="project" value="UniProtKB-KW"/>
</dbReference>
<dbReference type="InterPro" id="IPR041609">
    <property type="entry name" value="PurL_linker"/>
</dbReference>
<dbReference type="EMBL" id="JADIMM010000078">
    <property type="protein sequence ID" value="MBO8457779.1"/>
    <property type="molecule type" value="Genomic_DNA"/>
</dbReference>
<keyword evidence="6" id="KW-0460">Magnesium</keyword>
<dbReference type="NCBIfam" id="TIGR01857">
    <property type="entry name" value="FGAM-synthase"/>
    <property type="match status" value="1"/>
</dbReference>
<evidence type="ECO:0000256" key="5">
    <source>
        <dbReference type="ARBA" id="ARBA00022840"/>
    </source>
</evidence>
<dbReference type="CDD" id="cd02204">
    <property type="entry name" value="PurL_repeat2"/>
    <property type="match status" value="1"/>
</dbReference>
<evidence type="ECO:0000313" key="10">
    <source>
        <dbReference type="EMBL" id="MBO8457779.1"/>
    </source>
</evidence>
<dbReference type="Proteomes" id="UP000823638">
    <property type="component" value="Unassembled WGS sequence"/>
</dbReference>
<feature type="domain" description="PurM-like C-terminal" evidence="8">
    <location>
        <begin position="443"/>
        <end position="595"/>
    </location>
</feature>
<dbReference type="SUPFAM" id="SSF56042">
    <property type="entry name" value="PurM C-terminal domain-like"/>
    <property type="match status" value="2"/>
</dbReference>
<dbReference type="InterPro" id="IPR010141">
    <property type="entry name" value="FGAM_synthase"/>
</dbReference>
<accession>A0A9D9HQ25</accession>
<dbReference type="Gene3D" id="3.40.50.880">
    <property type="match status" value="1"/>
</dbReference>
<dbReference type="PROSITE" id="PS51273">
    <property type="entry name" value="GATASE_TYPE_1"/>
    <property type="match status" value="1"/>
</dbReference>
<evidence type="ECO:0000256" key="1">
    <source>
        <dbReference type="ARBA" id="ARBA00022598"/>
    </source>
</evidence>
<dbReference type="Gene3D" id="3.90.650.10">
    <property type="entry name" value="PurM-like C-terminal domain"/>
    <property type="match status" value="2"/>
</dbReference>
<sequence length="1291" mass="140805">MNTSLYRVYVERKEGFKLEAQRLFTEIKDFVGIKTLEDLRYFNRYDIEGLDTRDFKKACMQILGEPQSDNLYFDNLPENAGNRLLAVEYLPGQYDQRADSALQCINLITKGIPALVRCARIYAFKGDLSEKDFEAIKKYIINPVDSREASFQIPKTLKMELSEPGDIPVLSGFSKMTEQEAEAFREKMNLAMDKADILFTREYFASISRDPTETEIKVLDTYWSDHCRHTTFNTILDSIEIEENPLTVPLKDSLKEYKEIRAQVYAGKTEKPVTLMDLGTIGAKILKKRGFLDDIEKSEEINACSIHINVNYQDGTSEPWLLMFKNETHNHPTEIEPFGGAATCIGGAIRDPLSGRSWVYQAMRVTGAGDPHTPLKDTIPGKLPQIKLTREAAAGYSSYGNQIGLTTGQVSEIYHPGYTAKRMELGAVIAAVPKDWVVREEPEPGDAIILLGGGTGRDGIGGATGSSKAHTETSLSTAGAEVQKGNAVEERKIQRLFRNPEVTKLIRRCNDFGAGGVSVAIGELAPGLEINLDLVPKKYEGLNGTEIAISESQERMACVVREKDVKKFIEMAGKENLQAVKVAEVTDKNRLIMKWRGKTIVDLDRDFLDTNGAKRNAVARIAAPAENSPFPENKPKSLFNSVNQALEKGLKEGWTTNLSNLGTASQKGLEERFDGSIGSASVLFPYGGKYQLTPEAGMAAKIPSVYPKESTTASLMTFGFDPRISSWSPYHGAQFAVLDSLAKILALGGDPLKARLTFQEYFERTTSPESWGKPASALLGALTAQIQMGTPSIGGKDSMSGSFGTMNVPPTLVSFAVGTTPVDSVLSGEFKAPGNPVYVLKTKINSDNTPDWESFKANIAGFIKLNNTKLIAGAYPVGGAGISAAVSKMAFGNFIGISVKDDAVNKLGGKEGLFAPGYGSIVVELDNTKSGGNGQLLNEIFKNNSNWIELGLTSKEPEISILNEKLPLKELATAWESKLEDIFPVKTPGLKINKEEEEAVKNTPVYTKGLKPGLGPVVKTPKPLVVLPVFPGTNCEYDMARAFQIAGAETKTVIIRNRSQADISESLKEFSSLLEKAQILALSGGFSAGDEPDGSGKFIANILREERIAELVMNLLENKKGLVLGICNGFQALIKTGLLPYGKIKLPTDNSPTLTFNTIGRHISRVVSTKVVSNNSPWASGLTLGGIYQVPVSHGEGRIVLNREEGLALFENGQVFTQYTDLEGNPTMEEPWNPNGSKFAIEGLTSPDGLVLGKMGHSERTIPVGKEDSLLINIPGNKNQNLFQGGVNYFR</sequence>
<dbReference type="InterPro" id="IPR029062">
    <property type="entry name" value="Class_I_gatase-like"/>
</dbReference>
<dbReference type="SUPFAM" id="SSF52317">
    <property type="entry name" value="Class I glutamine amidotransferase-like"/>
    <property type="match status" value="1"/>
</dbReference>
<protein>
    <submittedName>
        <fullName evidence="10">Phosphoribosylformylglycinamidine synthase</fullName>
        <ecNumber evidence="10">6.3.5.3</ecNumber>
    </submittedName>
</protein>
<dbReference type="GO" id="GO:0006164">
    <property type="term" value="P:purine nucleotide biosynthetic process"/>
    <property type="evidence" value="ECO:0007669"/>
    <property type="project" value="UniProtKB-KW"/>
</dbReference>
<proteinExistence type="predicted"/>
<dbReference type="EC" id="6.3.5.3" evidence="10"/>
<keyword evidence="5" id="KW-0067">ATP-binding</keyword>